<organism evidence="2">
    <name type="scientific">marine sediment metagenome</name>
    <dbReference type="NCBI Taxonomy" id="412755"/>
    <lineage>
        <taxon>unclassified sequences</taxon>
        <taxon>metagenomes</taxon>
        <taxon>ecological metagenomes</taxon>
    </lineage>
</organism>
<evidence type="ECO:0000259" key="1">
    <source>
        <dbReference type="PROSITE" id="PS50072"/>
    </source>
</evidence>
<dbReference type="AlphaFoldDB" id="X1FL32"/>
<protein>
    <recommendedName>
        <fullName evidence="1">PPIase cyclophilin-type domain-containing protein</fullName>
    </recommendedName>
</protein>
<dbReference type="InterPro" id="IPR002130">
    <property type="entry name" value="Cyclophilin-type_PPIase_dom"/>
</dbReference>
<feature type="domain" description="PPIase cyclophilin-type" evidence="1">
    <location>
        <begin position="31"/>
        <end position="85"/>
    </location>
</feature>
<dbReference type="GO" id="GO:0003755">
    <property type="term" value="F:peptidyl-prolyl cis-trans isomerase activity"/>
    <property type="evidence" value="ECO:0007669"/>
    <property type="project" value="InterPro"/>
</dbReference>
<gene>
    <name evidence="2" type="ORF">S03H2_14951</name>
</gene>
<name>X1FL32_9ZZZZ</name>
<comment type="caution">
    <text evidence="2">The sequence shown here is derived from an EMBL/GenBank/DDBJ whole genome shotgun (WGS) entry which is preliminary data.</text>
</comment>
<accession>X1FL32</accession>
<reference evidence="2" key="1">
    <citation type="journal article" date="2014" name="Front. Microbiol.">
        <title>High frequency of phylogenetically diverse reductive dehalogenase-homologous genes in deep subseafloor sedimentary metagenomes.</title>
        <authorList>
            <person name="Kawai M."/>
            <person name="Futagami T."/>
            <person name="Toyoda A."/>
            <person name="Takaki Y."/>
            <person name="Nishi S."/>
            <person name="Hori S."/>
            <person name="Arai W."/>
            <person name="Tsubouchi T."/>
            <person name="Morono Y."/>
            <person name="Uchiyama I."/>
            <person name="Ito T."/>
            <person name="Fujiyama A."/>
            <person name="Inagaki F."/>
            <person name="Takami H."/>
        </authorList>
    </citation>
    <scope>NUCLEOTIDE SEQUENCE</scope>
    <source>
        <strain evidence="2">Expedition CK06-06</strain>
    </source>
</reference>
<proteinExistence type="predicted"/>
<evidence type="ECO:0000313" key="2">
    <source>
        <dbReference type="EMBL" id="GAH46396.1"/>
    </source>
</evidence>
<dbReference type="Pfam" id="PF00160">
    <property type="entry name" value="Pro_isomerase"/>
    <property type="match status" value="1"/>
</dbReference>
<sequence>MDYAKIQEAAALKTEEEFAKLTPYIIPENHRFVYKTIGGTPHLDGSYTVFGEIVEGLELIDKIASVKTDDFDLPLENIIIIKMKRVRK</sequence>
<dbReference type="InterPro" id="IPR029000">
    <property type="entry name" value="Cyclophilin-like_dom_sf"/>
</dbReference>
<dbReference type="PROSITE" id="PS50072">
    <property type="entry name" value="CSA_PPIASE_2"/>
    <property type="match status" value="1"/>
</dbReference>
<dbReference type="EMBL" id="BARU01007590">
    <property type="protein sequence ID" value="GAH46396.1"/>
    <property type="molecule type" value="Genomic_DNA"/>
</dbReference>
<dbReference type="Gene3D" id="2.40.100.10">
    <property type="entry name" value="Cyclophilin-like"/>
    <property type="match status" value="1"/>
</dbReference>
<dbReference type="SUPFAM" id="SSF50891">
    <property type="entry name" value="Cyclophilin-like"/>
    <property type="match status" value="1"/>
</dbReference>